<dbReference type="Pfam" id="PF02518">
    <property type="entry name" value="HATPase_c"/>
    <property type="match status" value="1"/>
</dbReference>
<keyword evidence="7" id="KW-1185">Reference proteome</keyword>
<evidence type="ECO:0000256" key="1">
    <source>
        <dbReference type="ARBA" id="ARBA00000085"/>
    </source>
</evidence>
<dbReference type="Pfam" id="PF06580">
    <property type="entry name" value="His_kinase"/>
    <property type="match status" value="1"/>
</dbReference>
<dbReference type="PANTHER" id="PTHR34220">
    <property type="entry name" value="SENSOR HISTIDINE KINASE YPDA"/>
    <property type="match status" value="1"/>
</dbReference>
<keyword evidence="6" id="KW-0808">Transferase</keyword>
<protein>
    <recommendedName>
        <fullName evidence="2">histidine kinase</fullName>
        <ecNumber evidence="2">2.7.13.3</ecNumber>
    </recommendedName>
</protein>
<feature type="transmembrane region" description="Helical" evidence="4">
    <location>
        <begin position="90"/>
        <end position="114"/>
    </location>
</feature>
<keyword evidence="4" id="KW-1133">Transmembrane helix</keyword>
<dbReference type="Gene3D" id="3.30.565.10">
    <property type="entry name" value="Histidine kinase-like ATPase, C-terminal domain"/>
    <property type="match status" value="1"/>
</dbReference>
<dbReference type="InterPro" id="IPR004358">
    <property type="entry name" value="Sig_transdc_His_kin-like_C"/>
</dbReference>
<dbReference type="GO" id="GO:0016301">
    <property type="term" value="F:kinase activity"/>
    <property type="evidence" value="ECO:0007669"/>
    <property type="project" value="UniProtKB-KW"/>
</dbReference>
<keyword evidence="4" id="KW-0472">Membrane</keyword>
<organism evidence="6 7">
    <name type="scientific">Pseudoduganella flava</name>
    <dbReference type="NCBI Taxonomy" id="871742"/>
    <lineage>
        <taxon>Bacteria</taxon>
        <taxon>Pseudomonadati</taxon>
        <taxon>Pseudomonadota</taxon>
        <taxon>Betaproteobacteria</taxon>
        <taxon>Burkholderiales</taxon>
        <taxon>Oxalobacteraceae</taxon>
        <taxon>Telluria group</taxon>
        <taxon>Pseudoduganella</taxon>
    </lineage>
</organism>
<dbReference type="InterPro" id="IPR003594">
    <property type="entry name" value="HATPase_dom"/>
</dbReference>
<keyword evidence="3" id="KW-0175">Coiled coil</keyword>
<gene>
    <name evidence="6" type="ORF">GO485_07655</name>
</gene>
<evidence type="ECO:0000256" key="4">
    <source>
        <dbReference type="SAM" id="Phobius"/>
    </source>
</evidence>
<dbReference type="RefSeq" id="WP_145881048.1">
    <property type="nucleotide sequence ID" value="NZ_CP046904.1"/>
</dbReference>
<feature type="coiled-coil region" evidence="3">
    <location>
        <begin position="156"/>
        <end position="190"/>
    </location>
</feature>
<evidence type="ECO:0000313" key="7">
    <source>
        <dbReference type="Proteomes" id="UP000437862"/>
    </source>
</evidence>
<keyword evidence="4" id="KW-0812">Transmembrane</keyword>
<dbReference type="InterPro" id="IPR010559">
    <property type="entry name" value="Sig_transdc_His_kin_internal"/>
</dbReference>
<dbReference type="PROSITE" id="PS50109">
    <property type="entry name" value="HIS_KIN"/>
    <property type="match status" value="1"/>
</dbReference>
<accession>A0ABX6FP45</accession>
<dbReference type="SMART" id="SM00387">
    <property type="entry name" value="HATPase_c"/>
    <property type="match status" value="1"/>
</dbReference>
<keyword evidence="6" id="KW-0418">Kinase</keyword>
<dbReference type="InterPro" id="IPR036890">
    <property type="entry name" value="HATPase_C_sf"/>
</dbReference>
<dbReference type="PANTHER" id="PTHR34220:SF9">
    <property type="entry name" value="SIGNAL TRANSDUCTION HISTIDINE KINASE INTERNAL REGION DOMAIN-CONTAINING PROTEIN"/>
    <property type="match status" value="1"/>
</dbReference>
<feature type="transmembrane region" description="Helical" evidence="4">
    <location>
        <begin position="29"/>
        <end position="51"/>
    </location>
</feature>
<evidence type="ECO:0000256" key="2">
    <source>
        <dbReference type="ARBA" id="ARBA00012438"/>
    </source>
</evidence>
<dbReference type="EMBL" id="CP046904">
    <property type="protein sequence ID" value="QGZ38931.1"/>
    <property type="molecule type" value="Genomic_DNA"/>
</dbReference>
<dbReference type="PRINTS" id="PR00344">
    <property type="entry name" value="BCTRLSENSOR"/>
</dbReference>
<feature type="transmembrane region" description="Helical" evidence="4">
    <location>
        <begin position="134"/>
        <end position="151"/>
    </location>
</feature>
<sequence length="375" mass="39876">MNSTKSTVPARPAAERSIRLRRPFPWRRFGIDACWMVLIVTLCAAIITWGFGNGNHFLGNLVISACIGGFAFGIIDGIRLAFWGEGNRPGWLPFACIVAVGVPVGQIAGARLAAWLLGVQLTNLHTLGSGRTTGMLLFTLLATGGVTLFFASRDRVIRAEAAAAEERARAEAVERQALQAQLQLLQAQIEPHMLFNTLANLQGLIALDPARAQHMLDQLIQYLRATLSSSRAERTTLAQEFKLLDAYLGLMSVRMGARLSYGCALPPELRDVAIPPMLLQPLVENAIAHGLEPTIDGGHVQIAAARHGDLLELTVTDNGRGLAAGPGKPGTGVGLANTRARLHALFGAQADATLTPGDGGGAVARLTIPLNFAQP</sequence>
<dbReference type="Proteomes" id="UP000437862">
    <property type="component" value="Chromosome"/>
</dbReference>
<comment type="catalytic activity">
    <reaction evidence="1">
        <text>ATP + protein L-histidine = ADP + protein N-phospho-L-histidine.</text>
        <dbReference type="EC" id="2.7.13.3"/>
    </reaction>
</comment>
<dbReference type="SUPFAM" id="SSF55874">
    <property type="entry name" value="ATPase domain of HSP90 chaperone/DNA topoisomerase II/histidine kinase"/>
    <property type="match status" value="1"/>
</dbReference>
<evidence type="ECO:0000313" key="6">
    <source>
        <dbReference type="EMBL" id="QGZ38931.1"/>
    </source>
</evidence>
<feature type="domain" description="Histidine kinase" evidence="5">
    <location>
        <begin position="278"/>
        <end position="372"/>
    </location>
</feature>
<evidence type="ECO:0000259" key="5">
    <source>
        <dbReference type="PROSITE" id="PS50109"/>
    </source>
</evidence>
<dbReference type="InterPro" id="IPR005467">
    <property type="entry name" value="His_kinase_dom"/>
</dbReference>
<evidence type="ECO:0000256" key="3">
    <source>
        <dbReference type="SAM" id="Coils"/>
    </source>
</evidence>
<dbReference type="InterPro" id="IPR050640">
    <property type="entry name" value="Bact_2-comp_sensor_kinase"/>
</dbReference>
<dbReference type="EC" id="2.7.13.3" evidence="2"/>
<feature type="transmembrane region" description="Helical" evidence="4">
    <location>
        <begin position="57"/>
        <end position="78"/>
    </location>
</feature>
<name>A0ABX6FP45_9BURK</name>
<reference evidence="6 7" key="1">
    <citation type="submission" date="2019-12" db="EMBL/GenBank/DDBJ databases">
        <title>Draft Genome Sequences of Six Type Strains of the Genus Massilia.</title>
        <authorList>
            <person name="Miess H."/>
            <person name="Frediansyah A."/>
            <person name="Goeker M."/>
            <person name="Gross H."/>
        </authorList>
    </citation>
    <scope>NUCLEOTIDE SEQUENCE [LARGE SCALE GENOMIC DNA]</scope>
    <source>
        <strain evidence="6 7">DSM 26639</strain>
    </source>
</reference>
<proteinExistence type="predicted"/>